<feature type="compositionally biased region" description="Low complexity" evidence="4">
    <location>
        <begin position="531"/>
        <end position="549"/>
    </location>
</feature>
<dbReference type="SUPFAM" id="SSF54001">
    <property type="entry name" value="Cysteine proteinases"/>
    <property type="match status" value="1"/>
</dbReference>
<dbReference type="OrthoDB" id="3047025at2759"/>
<proteinExistence type="inferred from homology"/>
<feature type="region of interest" description="Disordered" evidence="4">
    <location>
        <begin position="800"/>
        <end position="824"/>
    </location>
</feature>
<evidence type="ECO:0000256" key="4">
    <source>
        <dbReference type="SAM" id="MobiDB-lite"/>
    </source>
</evidence>
<feature type="compositionally biased region" description="Polar residues" evidence="4">
    <location>
        <begin position="507"/>
        <end position="523"/>
    </location>
</feature>
<dbReference type="STRING" id="181874.A0A409YTF4"/>
<dbReference type="GO" id="GO:0019783">
    <property type="term" value="F:ubiquitin-like protein peptidase activity"/>
    <property type="evidence" value="ECO:0007669"/>
    <property type="project" value="UniProtKB-ARBA"/>
</dbReference>
<dbReference type="GO" id="GO:0006508">
    <property type="term" value="P:proteolysis"/>
    <property type="evidence" value="ECO:0007669"/>
    <property type="project" value="UniProtKB-KW"/>
</dbReference>
<dbReference type="EMBL" id="NHTK01000678">
    <property type="protein sequence ID" value="PPR06307.1"/>
    <property type="molecule type" value="Genomic_DNA"/>
</dbReference>
<dbReference type="InterPro" id="IPR003653">
    <property type="entry name" value="Peptidase_C48_C"/>
</dbReference>
<dbReference type="AlphaFoldDB" id="A0A409YTF4"/>
<evidence type="ECO:0000313" key="6">
    <source>
        <dbReference type="EMBL" id="PPR06307.1"/>
    </source>
</evidence>
<feature type="region of interest" description="Disordered" evidence="4">
    <location>
        <begin position="467"/>
        <end position="612"/>
    </location>
</feature>
<comment type="caution">
    <text evidence="6">The sequence shown here is derived from an EMBL/GenBank/DDBJ whole genome shotgun (WGS) entry which is preliminary data.</text>
</comment>
<feature type="compositionally biased region" description="Polar residues" evidence="4">
    <location>
        <begin position="596"/>
        <end position="609"/>
    </location>
</feature>
<feature type="region of interest" description="Disordered" evidence="4">
    <location>
        <begin position="648"/>
        <end position="683"/>
    </location>
</feature>
<sequence>MSVISLSDEEQGDASLFVEGEWIGVGRIYDTEQMPAYIVKAKNLQLQIPREFCSILPHPSASVSTLLEIELPQQADPHSELLVDDLKKHWFHRDPPFSDISVLFHRPIPSLDCLRELEKAFGQAWLDGCKSVSDERTKEAFERFPVWVIRFWREMAHVSSGQSMWRRSLMWLETEKRLANEGAGTTVKEVVGQAERVLTALKWLPWNSPMAFKGIKGRAIYNTLQLTGFLGSGWLTDTHIDIMLEVLPEQSPNVSQPRNAIAIPMSFYHLITFRLDYHLSQPKDKMRDSYLGKLANQIKESNVHRLYFPVHVNNNHWVAGRIDFENKTISYADSLSVFGGIHSKFHKQLTRWLRFWFGKSFAKSRSKIPFVHARQSDSFSCGIITLNAIEHALSGEPLWTDAKATFERLKWFLRAIDFLAANLNPTSVSLLPAQIDSHDLWDSDTEHNSNVQASGSDLIEVASSSESSYSDGFVGSEFSGSGDSPRGDVEVLSGAPSLAVDPPPRSPSMNSFNLKQPFQSGQLPSCIARPSSSLSQSSNISTSSQNRSQAATSNNQIPSGASESSNSHIVSNVEKQKAPGKSRSAVNGRKLRKKTGTQSFPADNSSTRYRSWRTKILKEDPEAGFDDKDRPFQAQCSTCQVWVRGKGGGDTTRFKNHKKICLPPQDEDEEKKPPKKKAKKSEGSTCIAFGVSMLIRFWPGPELSRSGYQPQPKKNVTTLNPPTAVVPCPGLTSREDARIGTYLHRTAYKSGGGRAKHVVAVEMFGETYSRLTYEQKEEVRKRRETEMRWILQPSSERIISSTCDGHVPDPAGSSSSSSTGSSTPQPCHQCLAVLSLHAFTNSLNRKPPASTKDYLHANHEIRVGHLPGKS</sequence>
<dbReference type="Gene3D" id="3.40.395.10">
    <property type="entry name" value="Adenoviral Proteinase, Chain A"/>
    <property type="match status" value="1"/>
</dbReference>
<evidence type="ECO:0000259" key="5">
    <source>
        <dbReference type="PROSITE" id="PS50600"/>
    </source>
</evidence>
<feature type="compositionally biased region" description="Low complexity" evidence="4">
    <location>
        <begin position="812"/>
        <end position="823"/>
    </location>
</feature>
<dbReference type="Proteomes" id="UP000284842">
    <property type="component" value="Unassembled WGS sequence"/>
</dbReference>
<dbReference type="Pfam" id="PF02902">
    <property type="entry name" value="Peptidase_C48"/>
    <property type="match status" value="1"/>
</dbReference>
<comment type="similarity">
    <text evidence="1">Belongs to the peptidase C48 family.</text>
</comment>
<feature type="compositionally biased region" description="Polar residues" evidence="4">
    <location>
        <begin position="550"/>
        <end position="570"/>
    </location>
</feature>
<organism evidence="6 7">
    <name type="scientific">Panaeolus cyanescens</name>
    <dbReference type="NCBI Taxonomy" id="181874"/>
    <lineage>
        <taxon>Eukaryota</taxon>
        <taxon>Fungi</taxon>
        <taxon>Dikarya</taxon>
        <taxon>Basidiomycota</taxon>
        <taxon>Agaricomycotina</taxon>
        <taxon>Agaricomycetes</taxon>
        <taxon>Agaricomycetidae</taxon>
        <taxon>Agaricales</taxon>
        <taxon>Agaricineae</taxon>
        <taxon>Galeropsidaceae</taxon>
        <taxon>Panaeolus</taxon>
    </lineage>
</organism>
<gene>
    <name evidence="6" type="ORF">CVT24_001091</name>
</gene>
<feature type="domain" description="Ubiquitin-like protease family profile" evidence="5">
    <location>
        <begin position="219"/>
        <end position="392"/>
    </location>
</feature>
<evidence type="ECO:0000313" key="7">
    <source>
        <dbReference type="Proteomes" id="UP000284842"/>
    </source>
</evidence>
<keyword evidence="7" id="KW-1185">Reference proteome</keyword>
<reference evidence="6 7" key="1">
    <citation type="journal article" date="2018" name="Evol. Lett.">
        <title>Horizontal gene cluster transfer increased hallucinogenic mushroom diversity.</title>
        <authorList>
            <person name="Reynolds H.T."/>
            <person name="Vijayakumar V."/>
            <person name="Gluck-Thaler E."/>
            <person name="Korotkin H.B."/>
            <person name="Matheny P.B."/>
            <person name="Slot J.C."/>
        </authorList>
    </citation>
    <scope>NUCLEOTIDE SEQUENCE [LARGE SCALE GENOMIC DNA]</scope>
    <source>
        <strain evidence="6 7">2629</strain>
    </source>
</reference>
<dbReference type="GO" id="GO:0008234">
    <property type="term" value="F:cysteine-type peptidase activity"/>
    <property type="evidence" value="ECO:0007669"/>
    <property type="project" value="InterPro"/>
</dbReference>
<name>A0A409YTF4_9AGAR</name>
<accession>A0A409YTF4</accession>
<evidence type="ECO:0000256" key="3">
    <source>
        <dbReference type="ARBA" id="ARBA00022801"/>
    </source>
</evidence>
<dbReference type="PROSITE" id="PS50600">
    <property type="entry name" value="ULP_PROTEASE"/>
    <property type="match status" value="1"/>
</dbReference>
<evidence type="ECO:0000256" key="1">
    <source>
        <dbReference type="ARBA" id="ARBA00005234"/>
    </source>
</evidence>
<keyword evidence="3" id="KW-0378">Hydrolase</keyword>
<protein>
    <recommendedName>
        <fullName evidence="5">Ubiquitin-like protease family profile domain-containing protein</fullName>
    </recommendedName>
</protein>
<dbReference type="InterPro" id="IPR038765">
    <property type="entry name" value="Papain-like_cys_pep_sf"/>
</dbReference>
<keyword evidence="2" id="KW-0645">Protease</keyword>
<dbReference type="InParanoid" id="A0A409YTF4"/>
<evidence type="ECO:0000256" key="2">
    <source>
        <dbReference type="ARBA" id="ARBA00022670"/>
    </source>
</evidence>